<organism evidence="2 3">
    <name type="scientific">Eleusine coracana subsp. coracana</name>
    <dbReference type="NCBI Taxonomy" id="191504"/>
    <lineage>
        <taxon>Eukaryota</taxon>
        <taxon>Viridiplantae</taxon>
        <taxon>Streptophyta</taxon>
        <taxon>Embryophyta</taxon>
        <taxon>Tracheophyta</taxon>
        <taxon>Spermatophyta</taxon>
        <taxon>Magnoliopsida</taxon>
        <taxon>Liliopsida</taxon>
        <taxon>Poales</taxon>
        <taxon>Poaceae</taxon>
        <taxon>PACMAD clade</taxon>
        <taxon>Chloridoideae</taxon>
        <taxon>Cynodonteae</taxon>
        <taxon>Eleusininae</taxon>
        <taxon>Eleusine</taxon>
    </lineage>
</organism>
<protein>
    <submittedName>
        <fullName evidence="2">Uncharacterized protein</fullName>
    </submittedName>
</protein>
<proteinExistence type="predicted"/>
<dbReference type="PANTHER" id="PTHR33116">
    <property type="entry name" value="REVERSE TRANSCRIPTASE ZINC-BINDING DOMAIN-CONTAINING PROTEIN-RELATED-RELATED"/>
    <property type="match status" value="1"/>
</dbReference>
<accession>A0AAV5FZY6</accession>
<reference evidence="2" key="1">
    <citation type="journal article" date="2018" name="DNA Res.">
        <title>Multiple hybrid de novo genome assembly of finger millet, an orphan allotetraploid crop.</title>
        <authorList>
            <person name="Hatakeyama M."/>
            <person name="Aluri S."/>
            <person name="Balachadran M.T."/>
            <person name="Sivarajan S.R."/>
            <person name="Patrignani A."/>
            <person name="Gruter S."/>
            <person name="Poveda L."/>
            <person name="Shimizu-Inatsugi R."/>
            <person name="Baeten J."/>
            <person name="Francoijs K.J."/>
            <person name="Nataraja K.N."/>
            <person name="Reddy Y.A.N."/>
            <person name="Phadnis S."/>
            <person name="Ravikumar R.L."/>
            <person name="Schlapbach R."/>
            <person name="Sreeman S.M."/>
            <person name="Shimizu K.K."/>
        </authorList>
    </citation>
    <scope>NUCLEOTIDE SEQUENCE</scope>
</reference>
<evidence type="ECO:0000313" key="2">
    <source>
        <dbReference type="EMBL" id="GJN40616.1"/>
    </source>
</evidence>
<name>A0AAV5FZY6_ELECO</name>
<comment type="caution">
    <text evidence="2">The sequence shown here is derived from an EMBL/GenBank/DDBJ whole genome shotgun (WGS) entry which is preliminary data.</text>
</comment>
<feature type="transmembrane region" description="Helical" evidence="1">
    <location>
        <begin position="12"/>
        <end position="32"/>
    </location>
</feature>
<sequence>MNLAGRAAWVRFVLSAIPIYVLVAIKVPKWFIKAINKLRRGFLWKGRKMANRGSCLVAWEKVQQPLDLGGLRILKPRAHELGSTD</sequence>
<evidence type="ECO:0000256" key="1">
    <source>
        <dbReference type="SAM" id="Phobius"/>
    </source>
</evidence>
<dbReference type="EMBL" id="BQKI01000159">
    <property type="protein sequence ID" value="GJN40616.1"/>
    <property type="molecule type" value="Genomic_DNA"/>
</dbReference>
<keyword evidence="1" id="KW-0812">Transmembrane</keyword>
<reference evidence="2" key="2">
    <citation type="submission" date="2021-12" db="EMBL/GenBank/DDBJ databases">
        <title>Resequencing data analysis of finger millet.</title>
        <authorList>
            <person name="Hatakeyama M."/>
            <person name="Aluri S."/>
            <person name="Balachadran M.T."/>
            <person name="Sivarajan S.R."/>
            <person name="Poveda L."/>
            <person name="Shimizu-Inatsugi R."/>
            <person name="Schlapbach R."/>
            <person name="Sreeman S.M."/>
            <person name="Shimizu K.K."/>
        </authorList>
    </citation>
    <scope>NUCLEOTIDE SEQUENCE</scope>
</reference>
<keyword evidence="1" id="KW-0472">Membrane</keyword>
<gene>
    <name evidence="2" type="primary">gb29860</name>
    <name evidence="2" type="ORF">PR202_gb29860</name>
</gene>
<keyword evidence="3" id="KW-1185">Reference proteome</keyword>
<dbReference type="PANTHER" id="PTHR33116:SF78">
    <property type="entry name" value="OS12G0587133 PROTEIN"/>
    <property type="match status" value="1"/>
</dbReference>
<dbReference type="Proteomes" id="UP001054889">
    <property type="component" value="Unassembled WGS sequence"/>
</dbReference>
<evidence type="ECO:0000313" key="3">
    <source>
        <dbReference type="Proteomes" id="UP001054889"/>
    </source>
</evidence>
<keyword evidence="1" id="KW-1133">Transmembrane helix</keyword>
<dbReference type="AlphaFoldDB" id="A0AAV5FZY6"/>